<dbReference type="VEuPathDB" id="TrichDB:TVAG_330570"/>
<dbReference type="InParanoid" id="A2F4M3"/>
<accession>A2F4M3</accession>
<sequence>MSRLFSRVGYGSIRASTAVASRPKTATVKTNPDFVLRASAANANYSSRSLVPNSGKGNFFTSTLNSTHFGRAPAGSIFADRAFYIPSEKERAENPQLLLELLRTMTPKNSIRYLDSNPVFLRAFSSTGFVDTDIVSSVSVSLTPAELQKFLSNFTCETNLFTTINQCTKISDFETKLLSIIPIERVIYWRCYENAEYLYSEKNKIVVARGESILNNAIEKADDIFYKDCLDAPYFSKEFDASIVIGFKTMALLPVRSENKQIVGILQFIGFKRAIGESETEFTPYYTETLKIIRTIFEKKFAKPQIKGIPVNITQIFKGIDRCSIKTTSQTLIQFFVSNFKCTAADVYEFSPKTNTLTRLTDGQTFKEEEGGVSYESAKNKSTIFIPDKYEKNFAFFNEKIDGELLSRSILSTTMQYMQRLFVVTLRGKEELSTFTPEDGILLSSLSPIITDVLRVATWLDGQSRDDKTTSVQTGLAKVACKALESSAEKGNEPWKVLSEASMKLFGSDLFYVASFDGRNITLTPGGATCKFEECAAGLAFNYRDTLRTKKGEQNFNEKMYENCGVEVKETLAFPYKANGRIAGAIEIINPKEEIPPEAMTVFSDLLGLLYVPNQK</sequence>
<reference evidence="1" key="2">
    <citation type="journal article" date="2007" name="Science">
        <title>Draft genome sequence of the sexually transmitted pathogen Trichomonas vaginalis.</title>
        <authorList>
            <person name="Carlton J.M."/>
            <person name="Hirt R.P."/>
            <person name="Silva J.C."/>
            <person name="Delcher A.L."/>
            <person name="Schatz M."/>
            <person name="Zhao Q."/>
            <person name="Wortman J.R."/>
            <person name="Bidwell S.L."/>
            <person name="Alsmark U.C.M."/>
            <person name="Besteiro S."/>
            <person name="Sicheritz-Ponten T."/>
            <person name="Noel C.J."/>
            <person name="Dacks J.B."/>
            <person name="Foster P.G."/>
            <person name="Simillion C."/>
            <person name="Van de Peer Y."/>
            <person name="Miranda-Saavedra D."/>
            <person name="Barton G.J."/>
            <person name="Westrop G.D."/>
            <person name="Mueller S."/>
            <person name="Dessi D."/>
            <person name="Fiori P.L."/>
            <person name="Ren Q."/>
            <person name="Paulsen I."/>
            <person name="Zhang H."/>
            <person name="Bastida-Corcuera F.D."/>
            <person name="Simoes-Barbosa A."/>
            <person name="Brown M.T."/>
            <person name="Hayes R.D."/>
            <person name="Mukherjee M."/>
            <person name="Okumura C.Y."/>
            <person name="Schneider R."/>
            <person name="Smith A.J."/>
            <person name="Vanacova S."/>
            <person name="Villalvazo M."/>
            <person name="Haas B.J."/>
            <person name="Pertea M."/>
            <person name="Feldblyum T.V."/>
            <person name="Utterback T.R."/>
            <person name="Shu C.L."/>
            <person name="Osoegawa K."/>
            <person name="de Jong P.J."/>
            <person name="Hrdy I."/>
            <person name="Horvathova L."/>
            <person name="Zubacova Z."/>
            <person name="Dolezal P."/>
            <person name="Malik S.B."/>
            <person name="Logsdon J.M. Jr."/>
            <person name="Henze K."/>
            <person name="Gupta A."/>
            <person name="Wang C.C."/>
            <person name="Dunne R.L."/>
            <person name="Upcroft J.A."/>
            <person name="Upcroft P."/>
            <person name="White O."/>
            <person name="Salzberg S.L."/>
            <person name="Tang P."/>
            <person name="Chiu C.-H."/>
            <person name="Lee Y.-S."/>
            <person name="Embley T.M."/>
            <person name="Coombs G.H."/>
            <person name="Mottram J.C."/>
            <person name="Tachezy J."/>
            <person name="Fraser-Liggett C.M."/>
            <person name="Johnson P.J."/>
        </authorList>
    </citation>
    <scope>NUCLEOTIDE SEQUENCE [LARGE SCALE GENOMIC DNA]</scope>
    <source>
        <strain evidence="1">G3</strain>
    </source>
</reference>
<dbReference type="AlphaFoldDB" id="A2F4M3"/>
<dbReference type="VEuPathDB" id="TrichDB:TVAGG3_0583380"/>
<dbReference type="InterPro" id="IPR029016">
    <property type="entry name" value="GAF-like_dom_sf"/>
</dbReference>
<dbReference type="EMBL" id="DS113612">
    <property type="protein sequence ID" value="EAY00128.1"/>
    <property type="molecule type" value="Genomic_DNA"/>
</dbReference>
<dbReference type="RefSeq" id="XP_001313057.1">
    <property type="nucleotide sequence ID" value="XM_001313056.1"/>
</dbReference>
<gene>
    <name evidence="1" type="ORF">TVAG_330570</name>
</gene>
<proteinExistence type="predicted"/>
<evidence type="ECO:0000313" key="1">
    <source>
        <dbReference type="EMBL" id="EAY00128.1"/>
    </source>
</evidence>
<name>A2F4M3_TRIV3</name>
<keyword evidence="2" id="KW-1185">Reference proteome</keyword>
<dbReference type="Proteomes" id="UP000001542">
    <property type="component" value="Unassembled WGS sequence"/>
</dbReference>
<dbReference type="SUPFAM" id="SSF55781">
    <property type="entry name" value="GAF domain-like"/>
    <property type="match status" value="2"/>
</dbReference>
<evidence type="ECO:0000313" key="2">
    <source>
        <dbReference type="Proteomes" id="UP000001542"/>
    </source>
</evidence>
<organism evidence="1 2">
    <name type="scientific">Trichomonas vaginalis (strain ATCC PRA-98 / G3)</name>
    <dbReference type="NCBI Taxonomy" id="412133"/>
    <lineage>
        <taxon>Eukaryota</taxon>
        <taxon>Metamonada</taxon>
        <taxon>Parabasalia</taxon>
        <taxon>Trichomonadida</taxon>
        <taxon>Trichomonadidae</taxon>
        <taxon>Trichomonas</taxon>
    </lineage>
</organism>
<dbReference type="Gene3D" id="3.30.450.40">
    <property type="match status" value="1"/>
</dbReference>
<protein>
    <recommendedName>
        <fullName evidence="3">GAF domain-containing protein</fullName>
    </recommendedName>
</protein>
<dbReference type="KEGG" id="tva:4757947"/>
<evidence type="ECO:0008006" key="3">
    <source>
        <dbReference type="Google" id="ProtNLM"/>
    </source>
</evidence>
<dbReference type="SMR" id="A2F4M3"/>
<reference evidence="1" key="1">
    <citation type="submission" date="2006-10" db="EMBL/GenBank/DDBJ databases">
        <authorList>
            <person name="Amadeo P."/>
            <person name="Zhao Q."/>
            <person name="Wortman J."/>
            <person name="Fraser-Liggett C."/>
            <person name="Carlton J."/>
        </authorList>
    </citation>
    <scope>NUCLEOTIDE SEQUENCE</scope>
    <source>
        <strain evidence="1">G3</strain>
    </source>
</reference>